<name>A0A2C9UQ85_MANES</name>
<proteinExistence type="predicted"/>
<organism evidence="1">
    <name type="scientific">Manihot esculenta</name>
    <name type="common">Cassava</name>
    <name type="synonym">Jatropha manihot</name>
    <dbReference type="NCBI Taxonomy" id="3983"/>
    <lineage>
        <taxon>Eukaryota</taxon>
        <taxon>Viridiplantae</taxon>
        <taxon>Streptophyta</taxon>
        <taxon>Embryophyta</taxon>
        <taxon>Tracheophyta</taxon>
        <taxon>Spermatophyta</taxon>
        <taxon>Magnoliopsida</taxon>
        <taxon>eudicotyledons</taxon>
        <taxon>Gunneridae</taxon>
        <taxon>Pentapetalae</taxon>
        <taxon>rosids</taxon>
        <taxon>fabids</taxon>
        <taxon>Malpighiales</taxon>
        <taxon>Euphorbiaceae</taxon>
        <taxon>Crotonoideae</taxon>
        <taxon>Manihoteae</taxon>
        <taxon>Manihot</taxon>
    </lineage>
</organism>
<dbReference type="EMBL" id="CM004399">
    <property type="protein sequence ID" value="OAY33288.1"/>
    <property type="molecule type" value="Genomic_DNA"/>
</dbReference>
<accession>A0A2C9UQ85</accession>
<protein>
    <submittedName>
        <fullName evidence="1">Uncharacterized protein</fullName>
    </submittedName>
</protein>
<gene>
    <name evidence="1" type="ORF">MANES_13G083200</name>
</gene>
<reference evidence="1" key="1">
    <citation type="submission" date="2016-02" db="EMBL/GenBank/DDBJ databases">
        <title>WGS assembly of Manihot esculenta.</title>
        <authorList>
            <person name="Bredeson J.V."/>
            <person name="Prochnik S.E."/>
            <person name="Lyons J.B."/>
            <person name="Schmutz J."/>
            <person name="Grimwood J."/>
            <person name="Vrebalov J."/>
            <person name="Bart R.S."/>
            <person name="Amuge T."/>
            <person name="Ferguson M.E."/>
            <person name="Green R."/>
            <person name="Putnam N."/>
            <person name="Stites J."/>
            <person name="Rounsley S."/>
            <person name="Rokhsar D.S."/>
        </authorList>
    </citation>
    <scope>NUCLEOTIDE SEQUENCE [LARGE SCALE GENOMIC DNA]</scope>
    <source>
        <tissue evidence="1">Leaf</tissue>
    </source>
</reference>
<sequence length="68" mass="7949">MIFVLAWIDVHIGERLVVVVQMSWLSMVSNTTWWLNGWCCGRDDNWVGWLWTVESCRPFALRSVASFS</sequence>
<dbReference type="AlphaFoldDB" id="A0A2C9UQ85"/>
<evidence type="ECO:0000313" key="1">
    <source>
        <dbReference type="EMBL" id="OAY33288.1"/>
    </source>
</evidence>